<feature type="transmembrane region" description="Helical" evidence="1">
    <location>
        <begin position="45"/>
        <end position="64"/>
    </location>
</feature>
<dbReference type="RefSeq" id="WP_045228571.1">
    <property type="nucleotide sequence ID" value="NZ_BBJU01000003.1"/>
</dbReference>
<feature type="transmembrane region" description="Helical" evidence="1">
    <location>
        <begin position="111"/>
        <end position="129"/>
    </location>
</feature>
<evidence type="ECO:0008006" key="4">
    <source>
        <dbReference type="Google" id="ProtNLM"/>
    </source>
</evidence>
<keyword evidence="1" id="KW-1133">Transmembrane helix</keyword>
<dbReference type="eggNOG" id="COG4852">
    <property type="taxonomic scope" value="Bacteria"/>
</dbReference>
<keyword evidence="1" id="KW-0472">Membrane</keyword>
<proteinExistence type="predicted"/>
<dbReference type="AlphaFoldDB" id="A0A081CQN2"/>
<sequence>MKKRAVAYISTLVVFVAIDFVWLSTMADVLYRPTLGPMLAPEFRPVPAILFYFIYAAGLTFFAVRPGLVTAKLGTSALYGGLLGFMAYATYDLTNQATLVNWTTTLTVADLIWGSLLSAVSACAGHWITEKLGGRIAR</sequence>
<feature type="transmembrane region" description="Helical" evidence="1">
    <location>
        <begin position="5"/>
        <end position="25"/>
    </location>
</feature>
<dbReference type="OrthoDB" id="166547at2"/>
<evidence type="ECO:0000313" key="2">
    <source>
        <dbReference type="EMBL" id="GAK68978.1"/>
    </source>
</evidence>
<name>A0A081CQN2_9HYPH</name>
<comment type="caution">
    <text evidence="2">The sequence shown here is derived from an EMBL/GenBank/DDBJ whole genome shotgun (WGS) entry which is preliminary data.</text>
</comment>
<dbReference type="InterPro" id="IPR018687">
    <property type="entry name" value="DUF2177_membr"/>
</dbReference>
<protein>
    <recommendedName>
        <fullName evidence="4">DUF2177 family protein</fullName>
    </recommendedName>
</protein>
<organism evidence="2 3">
    <name type="scientific">Agrobacterium rubi TR3 = NBRC 13261</name>
    <dbReference type="NCBI Taxonomy" id="1368415"/>
    <lineage>
        <taxon>Bacteria</taxon>
        <taxon>Pseudomonadati</taxon>
        <taxon>Pseudomonadota</taxon>
        <taxon>Alphaproteobacteria</taxon>
        <taxon>Hyphomicrobiales</taxon>
        <taxon>Rhizobiaceae</taxon>
        <taxon>Rhizobium/Agrobacterium group</taxon>
        <taxon>Agrobacterium</taxon>
    </lineage>
</organism>
<feature type="transmembrane region" description="Helical" evidence="1">
    <location>
        <begin position="71"/>
        <end position="91"/>
    </location>
</feature>
<dbReference type="Proteomes" id="UP000028701">
    <property type="component" value="Unassembled WGS sequence"/>
</dbReference>
<evidence type="ECO:0000313" key="3">
    <source>
        <dbReference type="Proteomes" id="UP000028701"/>
    </source>
</evidence>
<dbReference type="Pfam" id="PF09945">
    <property type="entry name" value="DUF2177"/>
    <property type="match status" value="1"/>
</dbReference>
<reference evidence="2 3" key="1">
    <citation type="submission" date="2014-08" db="EMBL/GenBank/DDBJ databases">
        <title>Whole genome shotgun sequence of Rhizobium rubi NBRC 13261.</title>
        <authorList>
            <person name="Katano-Makiyama Y."/>
            <person name="Hosoyama A."/>
            <person name="Hashimoto M."/>
            <person name="Hosoyama Y."/>
            <person name="Noguchi M."/>
            <person name="Tsuchikane K."/>
            <person name="Uohara A."/>
            <person name="Ohji S."/>
            <person name="Ichikawa N."/>
            <person name="Kimura A."/>
            <person name="Yamazoe A."/>
            <person name="Fujita N."/>
        </authorList>
    </citation>
    <scope>NUCLEOTIDE SEQUENCE [LARGE SCALE GENOMIC DNA]</scope>
    <source>
        <strain evidence="2 3">NBRC 13261</strain>
    </source>
</reference>
<accession>A0A081CQN2</accession>
<dbReference type="EMBL" id="BBJU01000003">
    <property type="protein sequence ID" value="GAK68978.1"/>
    <property type="molecule type" value="Genomic_DNA"/>
</dbReference>
<gene>
    <name evidence="2" type="ORF">RRU01S_03_01460</name>
</gene>
<keyword evidence="1" id="KW-0812">Transmembrane</keyword>
<evidence type="ECO:0000256" key="1">
    <source>
        <dbReference type="SAM" id="Phobius"/>
    </source>
</evidence>